<dbReference type="InterPro" id="IPR041588">
    <property type="entry name" value="Integrase_H2C2"/>
</dbReference>
<dbReference type="Gene3D" id="3.30.420.10">
    <property type="entry name" value="Ribonuclease H-like superfamily/Ribonuclease H"/>
    <property type="match status" value="1"/>
</dbReference>
<dbReference type="Pfam" id="PF00665">
    <property type="entry name" value="rve"/>
    <property type="match status" value="1"/>
</dbReference>
<evidence type="ECO:0000256" key="5">
    <source>
        <dbReference type="ARBA" id="ARBA00022801"/>
    </source>
</evidence>
<dbReference type="GO" id="GO:0004519">
    <property type="term" value="F:endonuclease activity"/>
    <property type="evidence" value="ECO:0007669"/>
    <property type="project" value="UniProtKB-KW"/>
</dbReference>
<gene>
    <name evidence="9" type="ORF">V565_272890</name>
</gene>
<keyword evidence="2" id="KW-0548">Nucleotidyltransferase</keyword>
<dbReference type="HOGENOM" id="CLU_000384_9_2_1"/>
<keyword evidence="5" id="KW-0378">Hydrolase</keyword>
<keyword evidence="10" id="KW-1185">Reference proteome</keyword>
<dbReference type="Pfam" id="PF17921">
    <property type="entry name" value="Integrase_H2C2"/>
    <property type="match status" value="1"/>
</dbReference>
<comment type="caution">
    <text evidence="9">The sequence shown here is derived from an EMBL/GenBank/DDBJ whole genome shotgun (WGS) entry which is preliminary data.</text>
</comment>
<dbReference type="InterPro" id="IPR050951">
    <property type="entry name" value="Retrovirus_Pol_polyprotein"/>
</dbReference>
<dbReference type="PANTHER" id="PTHR37984">
    <property type="entry name" value="PROTEIN CBG26694"/>
    <property type="match status" value="1"/>
</dbReference>
<evidence type="ECO:0000256" key="3">
    <source>
        <dbReference type="ARBA" id="ARBA00022722"/>
    </source>
</evidence>
<feature type="non-terminal residue" evidence="9">
    <location>
        <position position="436"/>
    </location>
</feature>
<evidence type="ECO:0000256" key="1">
    <source>
        <dbReference type="ARBA" id="ARBA00022679"/>
    </source>
</evidence>
<dbReference type="AlphaFoldDB" id="A0A074S5U2"/>
<dbReference type="PANTHER" id="PTHR37984:SF5">
    <property type="entry name" value="PROTEIN NYNRIN-LIKE"/>
    <property type="match status" value="1"/>
</dbReference>
<dbReference type="InterPro" id="IPR043502">
    <property type="entry name" value="DNA/RNA_pol_sf"/>
</dbReference>
<proteinExistence type="predicted"/>
<accession>A0A074S5U2</accession>
<dbReference type="InterPro" id="IPR041373">
    <property type="entry name" value="RT_RNaseH"/>
</dbReference>
<dbReference type="EMBL" id="AZST01001802">
    <property type="protein sequence ID" value="KEP45447.1"/>
    <property type="molecule type" value="Genomic_DNA"/>
</dbReference>
<dbReference type="CDD" id="cd09274">
    <property type="entry name" value="RNase_HI_RT_Ty3"/>
    <property type="match status" value="1"/>
</dbReference>
<dbReference type="Pfam" id="PF17917">
    <property type="entry name" value="RT_RNaseH"/>
    <property type="match status" value="1"/>
</dbReference>
<dbReference type="GO" id="GO:0003964">
    <property type="term" value="F:RNA-directed DNA polymerase activity"/>
    <property type="evidence" value="ECO:0007669"/>
    <property type="project" value="UniProtKB-KW"/>
</dbReference>
<keyword evidence="6" id="KW-0694">RNA-binding</keyword>
<evidence type="ECO:0000313" key="9">
    <source>
        <dbReference type="EMBL" id="KEP45447.1"/>
    </source>
</evidence>
<evidence type="ECO:0000256" key="6">
    <source>
        <dbReference type="ARBA" id="ARBA00022884"/>
    </source>
</evidence>
<evidence type="ECO:0000256" key="7">
    <source>
        <dbReference type="ARBA" id="ARBA00022918"/>
    </source>
</evidence>
<organism evidence="9 10">
    <name type="scientific">Rhizoctonia solani 123E</name>
    <dbReference type="NCBI Taxonomy" id="1423351"/>
    <lineage>
        <taxon>Eukaryota</taxon>
        <taxon>Fungi</taxon>
        <taxon>Dikarya</taxon>
        <taxon>Basidiomycota</taxon>
        <taxon>Agaricomycotina</taxon>
        <taxon>Agaricomycetes</taxon>
        <taxon>Cantharellales</taxon>
        <taxon>Ceratobasidiaceae</taxon>
        <taxon>Rhizoctonia</taxon>
    </lineage>
</organism>
<dbReference type="STRING" id="1423351.A0A074S5U2"/>
<dbReference type="GO" id="GO:0003723">
    <property type="term" value="F:RNA binding"/>
    <property type="evidence" value="ECO:0007669"/>
    <property type="project" value="UniProtKB-KW"/>
</dbReference>
<dbReference type="InterPro" id="IPR036397">
    <property type="entry name" value="RNaseH_sf"/>
</dbReference>
<dbReference type="PROSITE" id="PS50994">
    <property type="entry name" value="INTEGRASE"/>
    <property type="match status" value="1"/>
</dbReference>
<evidence type="ECO:0000313" key="10">
    <source>
        <dbReference type="Proteomes" id="UP000027456"/>
    </source>
</evidence>
<protein>
    <submittedName>
        <fullName evidence="9">Putative Transposon Tf2-1 polyprotein</fullName>
    </submittedName>
</protein>
<keyword evidence="7" id="KW-0695">RNA-directed DNA polymerase</keyword>
<dbReference type="GO" id="GO:0015074">
    <property type="term" value="P:DNA integration"/>
    <property type="evidence" value="ECO:0007669"/>
    <property type="project" value="InterPro"/>
</dbReference>
<dbReference type="GO" id="GO:0016787">
    <property type="term" value="F:hydrolase activity"/>
    <property type="evidence" value="ECO:0007669"/>
    <property type="project" value="UniProtKB-KW"/>
</dbReference>
<feature type="domain" description="Integrase catalytic" evidence="8">
    <location>
        <begin position="252"/>
        <end position="411"/>
    </location>
</feature>
<dbReference type="SUPFAM" id="SSF53098">
    <property type="entry name" value="Ribonuclease H-like"/>
    <property type="match status" value="1"/>
</dbReference>
<reference evidence="9 10" key="1">
    <citation type="submission" date="2013-12" db="EMBL/GenBank/DDBJ databases">
        <authorList>
            <person name="Cubeta M."/>
            <person name="Pakala S."/>
            <person name="Fedorova N."/>
            <person name="Thomas E."/>
            <person name="Dean R."/>
            <person name="Jabaji S."/>
            <person name="Neate S."/>
            <person name="Toda T."/>
            <person name="Tavantzis S."/>
            <person name="Vilgalys R."/>
            <person name="Bharathan N."/>
            <person name="Pakala S."/>
            <person name="Losada L.S."/>
            <person name="Zafar N."/>
            <person name="Nierman W."/>
        </authorList>
    </citation>
    <scope>NUCLEOTIDE SEQUENCE [LARGE SCALE GENOMIC DNA]</scope>
    <source>
        <strain evidence="9 10">123E</strain>
    </source>
</reference>
<dbReference type="InterPro" id="IPR001584">
    <property type="entry name" value="Integrase_cat-core"/>
</dbReference>
<evidence type="ECO:0000256" key="2">
    <source>
        <dbReference type="ARBA" id="ARBA00022695"/>
    </source>
</evidence>
<keyword evidence="4" id="KW-0255">Endonuclease</keyword>
<sequence length="436" mass="50002">MASAQKCQKCARIPGLCQLLQEIFEKEFLAIICSLKEWCHLLEGTTLPIQILTDHKNLEYFSKAREIRGRHVRWAEFLADYNFQIVYQPGAQNWKANILSRHYRLGEPEGGVENQVLLDPKFFILAVSPDKEINNLIGEALYEDKRSKEVLELIKAKQKVQDWELTNGLLYHKGKIFVPKNNSIRNLVVGSRHDAPAAGHPGQLRTLELVSRTYWWPSMKKFVLSYVSHCKMCIHSKPNKQLPMGLLKPLPIPNCPWEDIVYDLVTGLGESEGFDAILTVIDRFSKMAHFIPTHSTATSQEIANLFITYVWKLHGLPHSTVSDHGSVFHSKFMNHLFERLDIKPTFSTTYHPQTDRQTEHVQQDVEAYLQMFSNHQHDNWVSLLPLAEFAYNNGLQTSAGKSPFQICQGYNPRMSIGHEPGNVPYADKYTEFLKEG</sequence>
<keyword evidence="3" id="KW-0540">Nuclease</keyword>
<dbReference type="Gene3D" id="1.10.340.70">
    <property type="match status" value="1"/>
</dbReference>
<dbReference type="Proteomes" id="UP000027456">
    <property type="component" value="Unassembled WGS sequence"/>
</dbReference>
<dbReference type="GO" id="GO:0005634">
    <property type="term" value="C:nucleus"/>
    <property type="evidence" value="ECO:0007669"/>
    <property type="project" value="UniProtKB-ARBA"/>
</dbReference>
<evidence type="ECO:0000259" key="8">
    <source>
        <dbReference type="PROSITE" id="PS50994"/>
    </source>
</evidence>
<name>A0A074S5U2_9AGAM</name>
<keyword evidence="1" id="KW-0808">Transferase</keyword>
<dbReference type="SUPFAM" id="SSF56672">
    <property type="entry name" value="DNA/RNA polymerases"/>
    <property type="match status" value="1"/>
</dbReference>
<dbReference type="InterPro" id="IPR012337">
    <property type="entry name" value="RNaseH-like_sf"/>
</dbReference>
<evidence type="ECO:0000256" key="4">
    <source>
        <dbReference type="ARBA" id="ARBA00022759"/>
    </source>
</evidence>
<dbReference type="OrthoDB" id="2273864at2759"/>